<dbReference type="GO" id="GO:0030422">
    <property type="term" value="P:siRNA processing"/>
    <property type="evidence" value="ECO:0007669"/>
    <property type="project" value="TreeGrafter"/>
</dbReference>
<sequence length="322" mass="36288">MSQQNTKTPAMVLQEFTVKHGYSPPEYVLAMSKTGTHENEFHYKVNVASVCGLGFGRSKQVAKHNAASKALEILASQGLYDPTSNPAQEFNAQSHRNESDSPLKPPVNFIGTLKDMCCEFKLPYPQFTEISDVGPPHCREFTYECKIASITTQSTANTKKQAKQLAARDMIDKIRDICPELIEQCDVESNALTEKDHEAIKKYNELASTLDVIPNRAVDIQDFTLTIKKIMEEKNLKFEDFSEQFANRTKEGLNHIFETLEVKYKIELFQEVPPISCALFGLDTPFTVMAMGSSKESAELNLVNEIYKILDIYMTIPDVQIP</sequence>
<comment type="caution">
    <text evidence="5">The sequence shown here is derived from an EMBL/GenBank/DDBJ whole genome shotgun (WGS) entry which is preliminary data.</text>
</comment>
<dbReference type="PANTHER" id="PTHR46205">
    <property type="entry name" value="LOQUACIOUS, ISOFORM B"/>
    <property type="match status" value="1"/>
</dbReference>
<dbReference type="PANTHER" id="PTHR46205:SF3">
    <property type="entry name" value="LOQUACIOUS, ISOFORM B"/>
    <property type="match status" value="1"/>
</dbReference>
<gene>
    <name evidence="5" type="ORF">BDFB_005844</name>
</gene>
<feature type="domain" description="DRBM" evidence="4">
    <location>
        <begin position="108"/>
        <end position="176"/>
    </location>
</feature>
<organism evidence="5 6">
    <name type="scientific">Asbolus verrucosus</name>
    <name type="common">Desert ironclad beetle</name>
    <dbReference type="NCBI Taxonomy" id="1661398"/>
    <lineage>
        <taxon>Eukaryota</taxon>
        <taxon>Metazoa</taxon>
        <taxon>Ecdysozoa</taxon>
        <taxon>Arthropoda</taxon>
        <taxon>Hexapoda</taxon>
        <taxon>Insecta</taxon>
        <taxon>Pterygota</taxon>
        <taxon>Neoptera</taxon>
        <taxon>Endopterygota</taxon>
        <taxon>Coleoptera</taxon>
        <taxon>Polyphaga</taxon>
        <taxon>Cucujiformia</taxon>
        <taxon>Tenebrionidae</taxon>
        <taxon>Pimeliinae</taxon>
        <taxon>Asbolus</taxon>
    </lineage>
</organism>
<dbReference type="GO" id="GO:0070578">
    <property type="term" value="C:RISC-loading complex"/>
    <property type="evidence" value="ECO:0007669"/>
    <property type="project" value="TreeGrafter"/>
</dbReference>
<evidence type="ECO:0000256" key="1">
    <source>
        <dbReference type="ARBA" id="ARBA00022884"/>
    </source>
</evidence>
<dbReference type="GO" id="GO:0016442">
    <property type="term" value="C:RISC complex"/>
    <property type="evidence" value="ECO:0007669"/>
    <property type="project" value="TreeGrafter"/>
</dbReference>
<dbReference type="PROSITE" id="PS50137">
    <property type="entry name" value="DS_RBD"/>
    <property type="match status" value="2"/>
</dbReference>
<dbReference type="Proteomes" id="UP000292052">
    <property type="component" value="Unassembled WGS sequence"/>
</dbReference>
<dbReference type="GO" id="GO:0003725">
    <property type="term" value="F:double-stranded RNA binding"/>
    <property type="evidence" value="ECO:0007669"/>
    <property type="project" value="TreeGrafter"/>
</dbReference>
<keyword evidence="1 2" id="KW-0694">RNA-binding</keyword>
<protein>
    <submittedName>
        <fullName evidence="5">Dsrm and/or DND1 DSRM domain containing protein</fullName>
    </submittedName>
</protein>
<accession>A0A482VQ76</accession>
<reference evidence="5 6" key="1">
    <citation type="submission" date="2017-03" db="EMBL/GenBank/DDBJ databases">
        <title>Genome of the blue death feigning beetle - Asbolus verrucosus.</title>
        <authorList>
            <person name="Rider S.D."/>
        </authorList>
    </citation>
    <scope>NUCLEOTIDE SEQUENCE [LARGE SCALE GENOMIC DNA]</scope>
    <source>
        <strain evidence="5">Butters</strain>
        <tissue evidence="5">Head and leg muscle</tissue>
    </source>
</reference>
<dbReference type="GO" id="GO:0035197">
    <property type="term" value="F:siRNA binding"/>
    <property type="evidence" value="ECO:0007669"/>
    <property type="project" value="TreeGrafter"/>
</dbReference>
<dbReference type="GO" id="GO:0005737">
    <property type="term" value="C:cytoplasm"/>
    <property type="evidence" value="ECO:0007669"/>
    <property type="project" value="TreeGrafter"/>
</dbReference>
<feature type="region of interest" description="Disordered" evidence="3">
    <location>
        <begin position="84"/>
        <end position="104"/>
    </location>
</feature>
<dbReference type="Gene3D" id="3.30.160.20">
    <property type="match status" value="2"/>
</dbReference>
<proteinExistence type="predicted"/>
<dbReference type="OrthoDB" id="5961559at2759"/>
<name>A0A482VQ76_ASBVE</name>
<feature type="domain" description="DRBM" evidence="4">
    <location>
        <begin position="8"/>
        <end position="76"/>
    </location>
</feature>
<dbReference type="InterPro" id="IPR014720">
    <property type="entry name" value="dsRBD_dom"/>
</dbReference>
<dbReference type="EMBL" id="QDEB01074462">
    <property type="protein sequence ID" value="RZC35062.1"/>
    <property type="molecule type" value="Genomic_DNA"/>
</dbReference>
<evidence type="ECO:0000256" key="2">
    <source>
        <dbReference type="PROSITE-ProRule" id="PRU00266"/>
    </source>
</evidence>
<dbReference type="InterPro" id="IPR051247">
    <property type="entry name" value="RLC_Component"/>
</dbReference>
<feature type="compositionally biased region" description="Polar residues" evidence="3">
    <location>
        <begin position="84"/>
        <end position="94"/>
    </location>
</feature>
<dbReference type="SMART" id="SM00358">
    <property type="entry name" value="DSRM"/>
    <property type="match status" value="2"/>
</dbReference>
<dbReference type="STRING" id="1661398.A0A482VQ76"/>
<evidence type="ECO:0000313" key="5">
    <source>
        <dbReference type="EMBL" id="RZC35062.1"/>
    </source>
</evidence>
<dbReference type="GO" id="GO:0070920">
    <property type="term" value="P:regulation of regulatory ncRNA processing"/>
    <property type="evidence" value="ECO:0007669"/>
    <property type="project" value="TreeGrafter"/>
</dbReference>
<dbReference type="SUPFAM" id="SSF54768">
    <property type="entry name" value="dsRNA-binding domain-like"/>
    <property type="match status" value="2"/>
</dbReference>
<evidence type="ECO:0000313" key="6">
    <source>
        <dbReference type="Proteomes" id="UP000292052"/>
    </source>
</evidence>
<evidence type="ECO:0000256" key="3">
    <source>
        <dbReference type="SAM" id="MobiDB-lite"/>
    </source>
</evidence>
<evidence type="ECO:0000259" key="4">
    <source>
        <dbReference type="PROSITE" id="PS50137"/>
    </source>
</evidence>
<dbReference type="AlphaFoldDB" id="A0A482VQ76"/>
<dbReference type="GO" id="GO:0005634">
    <property type="term" value="C:nucleus"/>
    <property type="evidence" value="ECO:0007669"/>
    <property type="project" value="TreeGrafter"/>
</dbReference>
<keyword evidence="6" id="KW-1185">Reference proteome</keyword>
<dbReference type="Pfam" id="PF00035">
    <property type="entry name" value="dsrm"/>
    <property type="match status" value="2"/>
</dbReference>